<keyword evidence="3 6" id="KW-0134">Cell wall</keyword>
<evidence type="ECO:0000256" key="1">
    <source>
        <dbReference type="ARBA" id="ARBA00004191"/>
    </source>
</evidence>
<evidence type="ECO:0000256" key="2">
    <source>
        <dbReference type="ARBA" id="ARBA00010446"/>
    </source>
</evidence>
<gene>
    <name evidence="7" type="ORF">PYCCODRAFT_1473624</name>
</gene>
<evidence type="ECO:0000256" key="5">
    <source>
        <dbReference type="ARBA" id="ARBA00023157"/>
    </source>
</evidence>
<accession>A0A1Y2J3P7</accession>
<reference evidence="7 8" key="1">
    <citation type="journal article" date="2015" name="Biotechnol. Biofuels">
        <title>Enhanced degradation of softwood versus hardwood by the white-rot fungus Pycnoporus coccineus.</title>
        <authorList>
            <person name="Couturier M."/>
            <person name="Navarro D."/>
            <person name="Chevret D."/>
            <person name="Henrissat B."/>
            <person name="Piumi F."/>
            <person name="Ruiz-Duenas F.J."/>
            <person name="Martinez A.T."/>
            <person name="Grigoriev I.V."/>
            <person name="Riley R."/>
            <person name="Lipzen A."/>
            <person name="Berrin J.G."/>
            <person name="Master E.R."/>
            <person name="Rosso M.N."/>
        </authorList>
    </citation>
    <scope>NUCLEOTIDE SEQUENCE [LARGE SCALE GENOMIC DNA]</scope>
    <source>
        <strain evidence="7 8">BRFM310</strain>
    </source>
</reference>
<dbReference type="OrthoDB" id="4225815at2759"/>
<feature type="chain" id="PRO_5013984377" description="Hydrophobin" evidence="6">
    <location>
        <begin position="21"/>
        <end position="109"/>
    </location>
</feature>
<organism evidence="7 8">
    <name type="scientific">Trametes coccinea (strain BRFM310)</name>
    <name type="common">Pycnoporus coccineus</name>
    <dbReference type="NCBI Taxonomy" id="1353009"/>
    <lineage>
        <taxon>Eukaryota</taxon>
        <taxon>Fungi</taxon>
        <taxon>Dikarya</taxon>
        <taxon>Basidiomycota</taxon>
        <taxon>Agaricomycotina</taxon>
        <taxon>Agaricomycetes</taxon>
        <taxon>Polyporales</taxon>
        <taxon>Polyporaceae</taxon>
        <taxon>Trametes</taxon>
    </lineage>
</organism>
<dbReference type="InterPro" id="IPR001338">
    <property type="entry name" value="Class_I_Hydrophobin"/>
</dbReference>
<keyword evidence="8" id="KW-1185">Reference proteome</keyword>
<evidence type="ECO:0000256" key="4">
    <source>
        <dbReference type="ARBA" id="ARBA00022525"/>
    </source>
</evidence>
<dbReference type="STRING" id="1353009.A0A1Y2J3P7"/>
<keyword evidence="4 6" id="KW-0964">Secreted</keyword>
<sequence>MIFTRVATFALGALPILAAATPLATRDNCSTGPVQCCQSTEKANSAAGSMILGLLGIVLQDLDVVLGLNCSPITVIGVGTGAACSAEAVCCQNNNVGGLISIGCVPVSL</sequence>
<comment type="subcellular location">
    <subcellularLocation>
        <location evidence="1 6">Secreted</location>
        <location evidence="1 6">Cell wall</location>
    </subcellularLocation>
</comment>
<evidence type="ECO:0000313" key="8">
    <source>
        <dbReference type="Proteomes" id="UP000193067"/>
    </source>
</evidence>
<evidence type="ECO:0000256" key="6">
    <source>
        <dbReference type="RuleBase" id="RU365009"/>
    </source>
</evidence>
<dbReference type="Pfam" id="PF01185">
    <property type="entry name" value="Hydrophobin"/>
    <property type="match status" value="1"/>
</dbReference>
<dbReference type="GO" id="GO:0009277">
    <property type="term" value="C:fungal-type cell wall"/>
    <property type="evidence" value="ECO:0007669"/>
    <property type="project" value="InterPro"/>
</dbReference>
<dbReference type="Proteomes" id="UP000193067">
    <property type="component" value="Unassembled WGS sequence"/>
</dbReference>
<dbReference type="EMBL" id="KZ084087">
    <property type="protein sequence ID" value="OSD08040.1"/>
    <property type="molecule type" value="Genomic_DNA"/>
</dbReference>
<feature type="signal peptide" evidence="6">
    <location>
        <begin position="1"/>
        <end position="20"/>
    </location>
</feature>
<keyword evidence="5 6" id="KW-1015">Disulfide bond</keyword>
<dbReference type="CDD" id="cd23507">
    <property type="entry name" value="hydrophobin_I"/>
    <property type="match status" value="1"/>
</dbReference>
<evidence type="ECO:0000313" key="7">
    <source>
        <dbReference type="EMBL" id="OSD08040.1"/>
    </source>
</evidence>
<proteinExistence type="inferred from homology"/>
<dbReference type="SMART" id="SM00075">
    <property type="entry name" value="HYDRO"/>
    <property type="match status" value="1"/>
</dbReference>
<protein>
    <recommendedName>
        <fullName evidence="6">Hydrophobin</fullName>
    </recommendedName>
</protein>
<dbReference type="GO" id="GO:0005199">
    <property type="term" value="F:structural constituent of cell wall"/>
    <property type="evidence" value="ECO:0007669"/>
    <property type="project" value="InterPro"/>
</dbReference>
<comment type="similarity">
    <text evidence="2 6">Belongs to the fungal hydrophobin family.</text>
</comment>
<keyword evidence="6" id="KW-0732">Signal</keyword>
<dbReference type="AlphaFoldDB" id="A0A1Y2J3P7"/>
<name>A0A1Y2J3P7_TRAC3</name>
<evidence type="ECO:0000256" key="3">
    <source>
        <dbReference type="ARBA" id="ARBA00022512"/>
    </source>
</evidence>